<accession>A0A369W099</accession>
<evidence type="ECO:0000313" key="3">
    <source>
        <dbReference type="Proteomes" id="UP000253759"/>
    </source>
</evidence>
<gene>
    <name evidence="2" type="ORF">DVH29_13330</name>
</gene>
<comment type="caution">
    <text evidence="2">The sequence shown here is derived from an EMBL/GenBank/DDBJ whole genome shotgun (WGS) entry which is preliminary data.</text>
</comment>
<evidence type="ECO:0000256" key="1">
    <source>
        <dbReference type="SAM" id="MobiDB-lite"/>
    </source>
</evidence>
<dbReference type="AlphaFoldDB" id="A0A369W099"/>
<keyword evidence="3" id="KW-1185">Reference proteome</keyword>
<dbReference type="Proteomes" id="UP000253759">
    <property type="component" value="Unassembled WGS sequence"/>
</dbReference>
<sequence>MNGPVEPLLRIIGGEPMRLGDSSPLRRMPRAPGRPRPEAFGASFEDDILVYDAFWDAKGETILLVCPHPHNLRRLFRRARFTSEPDGRALRAKTFTTQSVMVVALHGADPGAREIAMDLDGQRRSMTIGDNLSAALAGASVLFTMNKDNRLEWIADWVDYHVHHHGIDTVIVFDNGSQRYRPADLLATISNRPGIRHALVLDWPFRYGAFDPAVRLNPYWAHFLQNAAMNVVLRRLAARARGILNLDVDELAESRRPGSILDALDATSHGLIVMKGRWIEAATDGADLATIRHRDFSVRPSDPDRQVCGAQKWAIDPRRAWFNHPRVQPHVHWIANRPLRAKATHEDWYYWHLKGINTNWKLDRARSQAIDPRTMEKDEVLEQRYRELGWV</sequence>
<name>A0A369W099_9HYPH</name>
<organism evidence="2 3">
    <name type="scientific">Pelagibacterium lacus</name>
    <dbReference type="NCBI Taxonomy" id="2282655"/>
    <lineage>
        <taxon>Bacteria</taxon>
        <taxon>Pseudomonadati</taxon>
        <taxon>Pseudomonadota</taxon>
        <taxon>Alphaproteobacteria</taxon>
        <taxon>Hyphomicrobiales</taxon>
        <taxon>Devosiaceae</taxon>
        <taxon>Pelagibacterium</taxon>
    </lineage>
</organism>
<reference evidence="3" key="1">
    <citation type="submission" date="2018-07" db="EMBL/GenBank/DDBJ databases">
        <authorList>
            <person name="Liu B.-T."/>
            <person name="Du Z."/>
        </authorList>
    </citation>
    <scope>NUCLEOTIDE SEQUENCE [LARGE SCALE GENOMIC DNA]</scope>
    <source>
        <strain evidence="3">XYN52</strain>
    </source>
</reference>
<evidence type="ECO:0000313" key="2">
    <source>
        <dbReference type="EMBL" id="RDE08066.1"/>
    </source>
</evidence>
<protein>
    <recommendedName>
        <fullName evidence="4">Glycosyltransferase family 2 protein</fullName>
    </recommendedName>
</protein>
<dbReference type="RefSeq" id="WP_114646685.1">
    <property type="nucleotide sequence ID" value="NZ_QQNH01000024.1"/>
</dbReference>
<dbReference type="EMBL" id="QQNH01000024">
    <property type="protein sequence ID" value="RDE08066.1"/>
    <property type="molecule type" value="Genomic_DNA"/>
</dbReference>
<evidence type="ECO:0008006" key="4">
    <source>
        <dbReference type="Google" id="ProtNLM"/>
    </source>
</evidence>
<dbReference type="OrthoDB" id="4405067at2"/>
<feature type="region of interest" description="Disordered" evidence="1">
    <location>
        <begin position="15"/>
        <end position="39"/>
    </location>
</feature>
<proteinExistence type="predicted"/>